<dbReference type="EMBL" id="JAXIOK010000012">
    <property type="protein sequence ID" value="KAK4758250.1"/>
    <property type="molecule type" value="Genomic_DNA"/>
</dbReference>
<gene>
    <name evidence="2" type="ORF">SAY87_019551</name>
</gene>
<reference evidence="2 3" key="1">
    <citation type="journal article" date="2023" name="Hortic Res">
        <title>Pangenome of water caltrop reveals structural variations and asymmetric subgenome divergence after allopolyploidization.</title>
        <authorList>
            <person name="Zhang X."/>
            <person name="Chen Y."/>
            <person name="Wang L."/>
            <person name="Yuan Y."/>
            <person name="Fang M."/>
            <person name="Shi L."/>
            <person name="Lu R."/>
            <person name="Comes H.P."/>
            <person name="Ma Y."/>
            <person name="Chen Y."/>
            <person name="Huang G."/>
            <person name="Zhou Y."/>
            <person name="Zheng Z."/>
            <person name="Qiu Y."/>
        </authorList>
    </citation>
    <scope>NUCLEOTIDE SEQUENCE [LARGE SCALE GENOMIC DNA]</scope>
    <source>
        <tissue evidence="2">Roots</tissue>
    </source>
</reference>
<sequence>MSLESAERSMLDQPSESTVGTRRRLKISYSREFLLSLSGLEICKKLPSGFDESILSEFQDTYQENQRVPGGFSPHGYNRYNEYGSSPPTRGEPNNYNRGIHGRWDRPSGRSDKDTDSQCSQDSDSGKRYINPSRRGWHAPEHDGLLGSGSFLRPSGYAPGSTGPKFRPNDNYQPNRTTEPYHLPRPYKAVPHQRKENNDSYNDETFGSSESLDEDKAEEERKRRASFELMRKEQQKEFLEKQNSNQEKCRDVFDISTLLEHSEHEKRTFLKNNVVDEEAPPQEFVGDPANSSLSSQALASRPLVPPGFAGAVNERKSNVIEVKTASQIIISRVNDNTMPNNPFEDVELKQAGDMMGLSMKQHENTDIHIILSGESDKKLSQPPDGFIHPLNKEDIFENDHLSDVTGPSSTSERLEVDPAMTAGNQTKVQSSNSSTVLENLFGNICLDASDSNMVLEQHGQEEDPQSPLKMQASRFARWFVDEDEKPSAHPISSRPNELLSLMKNSENSDSVIPDGQDSEKPCKKSLLLSSQLTEGYFGSNTIVAATNISIELFTDGKAGAAPAVLTCEDLENSLMSEMSTSSTKQLQSLQRCNTHEEVNGPDAGVDNHASLHLLSLLQKGTNHRDTSTLNVNLKYSENPCSIKSHMVFNESDNPKEPTNGTLSSSGETSTLETLFGTAFMKELHSVGAPVSSQRGSSSAKFEVVDPQAFSFTQTEANALNNTVALNKRPYSGLEKVNQQFVLDNLQVNLVRPQIHTEERLPEEDGFLALNDPLNLQNLMLGNKPPTKAEGLSSETTPVHIAEELATLNGNLEEFIRGQGPLMDQAPLNKRELDPFRTLHFQRSFPQLHPQQLNPRGANSHLLDSYHGQSNSHMKLMAQEFHGIVMQPSIQHPDTGFSGFDPPNHHNLILQQMQVHGGFPPAQQLQGFMRAPQVLPHVNHQLPGFNHRMNPIQGLHFGLHSQPKFGGIDIQHPAVDIGSGSSHPEALQRLNQTELGNASTSQMNQMASAGGREIHFSQGMHGPKLDMGFPYR</sequence>
<evidence type="ECO:0000313" key="3">
    <source>
        <dbReference type="Proteomes" id="UP001345219"/>
    </source>
</evidence>
<accession>A0AAN7K008</accession>
<organism evidence="2 3">
    <name type="scientific">Trapa incisa</name>
    <dbReference type="NCBI Taxonomy" id="236973"/>
    <lineage>
        <taxon>Eukaryota</taxon>
        <taxon>Viridiplantae</taxon>
        <taxon>Streptophyta</taxon>
        <taxon>Embryophyta</taxon>
        <taxon>Tracheophyta</taxon>
        <taxon>Spermatophyta</taxon>
        <taxon>Magnoliopsida</taxon>
        <taxon>eudicotyledons</taxon>
        <taxon>Gunneridae</taxon>
        <taxon>Pentapetalae</taxon>
        <taxon>rosids</taxon>
        <taxon>malvids</taxon>
        <taxon>Myrtales</taxon>
        <taxon>Lythraceae</taxon>
        <taxon>Trapa</taxon>
    </lineage>
</organism>
<evidence type="ECO:0000256" key="1">
    <source>
        <dbReference type="SAM" id="MobiDB-lite"/>
    </source>
</evidence>
<keyword evidence="3" id="KW-1185">Reference proteome</keyword>
<name>A0AAN7K008_9MYRT</name>
<feature type="compositionally biased region" description="Polar residues" evidence="1">
    <location>
        <begin position="83"/>
        <end position="97"/>
    </location>
</feature>
<feature type="compositionally biased region" description="Basic and acidic residues" evidence="1">
    <location>
        <begin position="102"/>
        <end position="116"/>
    </location>
</feature>
<feature type="region of interest" description="Disordered" evidence="1">
    <location>
        <begin position="1"/>
        <end position="23"/>
    </location>
</feature>
<evidence type="ECO:0000313" key="2">
    <source>
        <dbReference type="EMBL" id="KAK4758250.1"/>
    </source>
</evidence>
<dbReference type="PANTHER" id="PTHR34802">
    <property type="entry name" value="CHORISMATE SYNTHASE"/>
    <property type="match status" value="1"/>
</dbReference>
<feature type="region of interest" description="Disordered" evidence="1">
    <location>
        <begin position="65"/>
        <end position="224"/>
    </location>
</feature>
<protein>
    <submittedName>
        <fullName evidence="2">Uncharacterized protein</fullName>
    </submittedName>
</protein>
<feature type="region of interest" description="Disordered" evidence="1">
    <location>
        <begin position="648"/>
        <end position="667"/>
    </location>
</feature>
<feature type="compositionally biased region" description="Basic and acidic residues" evidence="1">
    <location>
        <begin position="1"/>
        <end position="10"/>
    </location>
</feature>
<dbReference type="Proteomes" id="UP001345219">
    <property type="component" value="Chromosome 15"/>
</dbReference>
<feature type="compositionally biased region" description="Polar residues" evidence="1">
    <location>
        <begin position="199"/>
        <end position="210"/>
    </location>
</feature>
<proteinExistence type="predicted"/>
<dbReference type="AlphaFoldDB" id="A0AAN7K008"/>
<comment type="caution">
    <text evidence="2">The sequence shown here is derived from an EMBL/GenBank/DDBJ whole genome shotgun (WGS) entry which is preliminary data.</text>
</comment>
<dbReference type="PANTHER" id="PTHR34802:SF1">
    <property type="entry name" value="CHORISMATE SYNTHASE"/>
    <property type="match status" value="1"/>
</dbReference>